<keyword evidence="1" id="KW-0812">Transmembrane</keyword>
<comment type="caution">
    <text evidence="3">The sequence shown here is derived from an EMBL/GenBank/DDBJ whole genome shotgun (WGS) entry which is preliminary data.</text>
</comment>
<feature type="transmembrane region" description="Helical" evidence="1">
    <location>
        <begin position="410"/>
        <end position="442"/>
    </location>
</feature>
<gene>
    <name evidence="3" type="ORF">IW254_001974</name>
</gene>
<organism evidence="3 4">
    <name type="scientific">Corynebacterium aquatimens</name>
    <dbReference type="NCBI Taxonomy" id="1190508"/>
    <lineage>
        <taxon>Bacteria</taxon>
        <taxon>Bacillati</taxon>
        <taxon>Actinomycetota</taxon>
        <taxon>Actinomycetes</taxon>
        <taxon>Mycobacteriales</taxon>
        <taxon>Corynebacteriaceae</taxon>
        <taxon>Corynebacterium</taxon>
    </lineage>
</organism>
<feature type="transmembrane region" description="Helical" evidence="1">
    <location>
        <begin position="462"/>
        <end position="489"/>
    </location>
</feature>
<dbReference type="Gene3D" id="3.40.50.300">
    <property type="entry name" value="P-loop containing nucleotide triphosphate hydrolases"/>
    <property type="match status" value="1"/>
</dbReference>
<accession>A0A931DZK6</accession>
<dbReference type="InterPro" id="IPR005662">
    <property type="entry name" value="GTPase_Era-like"/>
</dbReference>
<evidence type="ECO:0000259" key="2">
    <source>
        <dbReference type="Pfam" id="PF01926"/>
    </source>
</evidence>
<dbReference type="PANTHER" id="PTHR42698">
    <property type="entry name" value="GTPASE ERA"/>
    <property type="match status" value="1"/>
</dbReference>
<sequence length="532" mass="56774">MALFKRKTPLGDRLAALDEAASIGAPYLPASEVDRFRSIARAGAERRALSAEHTVVGFFGATGSGKTSLFNAVVGEDLGKAAARRPTTSSPLAAIWGPEGSEALLDWLGVEDRRTRPGEFAPGAGPLILLDLPDFDSVEASNREIAQRLAGQVDVLVWVTDPEKYADSVIHDQFIRPHAGHAEVTLAVLNKADLLHVDDVDTVAGNFEHLLIDDGLTRVSVIPTSTRTGEGIDTLRSAIAKVARAHTAQTARIEADIRAVTDDYVPTRAAGGVDKRAKRALDDTLAKAAGVERISTTTAAAYRKRLHERTGWLLTSWITKFRPDPLRRLGLREEPDDVGVHRTSLPELDAAGKAVANKGLRDYSTAAADGLPHAWSAAVADRTEEISQALPGELDRAVARTRLPAEPSRGWFLLTVIQWLALIAALAGVVWYLLVAFIPGVLVPLLGSELVPTVEGWPIPTLLIMAGLLAGLIIGLITTVFGGVIGSGVKRRTRQAMRKEVAAISHAAVVEPLEGIRADYDRFAAAVATAVG</sequence>
<dbReference type="InterPro" id="IPR006073">
    <property type="entry name" value="GTP-bd"/>
</dbReference>
<evidence type="ECO:0000313" key="4">
    <source>
        <dbReference type="Proteomes" id="UP000658613"/>
    </source>
</evidence>
<reference evidence="3" key="1">
    <citation type="submission" date="2020-11" db="EMBL/GenBank/DDBJ databases">
        <title>Sequencing the genomes of 1000 actinobacteria strains.</title>
        <authorList>
            <person name="Klenk H.-P."/>
        </authorList>
    </citation>
    <scope>NUCLEOTIDE SEQUENCE</scope>
    <source>
        <strain evidence="3">DSM 45632</strain>
    </source>
</reference>
<dbReference type="GO" id="GO:0019843">
    <property type="term" value="F:rRNA binding"/>
    <property type="evidence" value="ECO:0007669"/>
    <property type="project" value="TreeGrafter"/>
</dbReference>
<dbReference type="InterPro" id="IPR027417">
    <property type="entry name" value="P-loop_NTPase"/>
</dbReference>
<dbReference type="GO" id="GO:0005829">
    <property type="term" value="C:cytosol"/>
    <property type="evidence" value="ECO:0007669"/>
    <property type="project" value="TreeGrafter"/>
</dbReference>
<dbReference type="GO" id="GO:0043024">
    <property type="term" value="F:ribosomal small subunit binding"/>
    <property type="evidence" value="ECO:0007669"/>
    <property type="project" value="TreeGrafter"/>
</dbReference>
<keyword evidence="1" id="KW-1133">Transmembrane helix</keyword>
<keyword evidence="1" id="KW-0472">Membrane</keyword>
<protein>
    <submittedName>
        <fullName evidence="3">GTPase SAR1 family protein</fullName>
    </submittedName>
</protein>
<keyword evidence="4" id="KW-1185">Reference proteome</keyword>
<evidence type="ECO:0000256" key="1">
    <source>
        <dbReference type="SAM" id="Phobius"/>
    </source>
</evidence>
<evidence type="ECO:0000313" key="3">
    <source>
        <dbReference type="EMBL" id="MBG6123005.1"/>
    </source>
</evidence>
<dbReference type="EMBL" id="JADOUE010000001">
    <property type="protein sequence ID" value="MBG6123005.1"/>
    <property type="molecule type" value="Genomic_DNA"/>
</dbReference>
<dbReference type="GO" id="GO:0000028">
    <property type="term" value="P:ribosomal small subunit assembly"/>
    <property type="evidence" value="ECO:0007669"/>
    <property type="project" value="TreeGrafter"/>
</dbReference>
<dbReference type="AlphaFoldDB" id="A0A931DZK6"/>
<dbReference type="Proteomes" id="UP000658613">
    <property type="component" value="Unassembled WGS sequence"/>
</dbReference>
<dbReference type="SUPFAM" id="SSF52540">
    <property type="entry name" value="P-loop containing nucleoside triphosphate hydrolases"/>
    <property type="match status" value="1"/>
</dbReference>
<dbReference type="GO" id="GO:0005525">
    <property type="term" value="F:GTP binding"/>
    <property type="evidence" value="ECO:0007669"/>
    <property type="project" value="InterPro"/>
</dbReference>
<feature type="domain" description="G" evidence="2">
    <location>
        <begin position="56"/>
        <end position="171"/>
    </location>
</feature>
<dbReference type="Pfam" id="PF01926">
    <property type="entry name" value="MMR_HSR1"/>
    <property type="match status" value="1"/>
</dbReference>
<proteinExistence type="predicted"/>
<name>A0A931DZK6_9CORY</name>
<dbReference type="RefSeq" id="WP_196825303.1">
    <property type="nucleotide sequence ID" value="NZ_CP046980.1"/>
</dbReference>
<dbReference type="PANTHER" id="PTHR42698:SF1">
    <property type="entry name" value="GTPASE ERA, MITOCHONDRIAL"/>
    <property type="match status" value="1"/>
</dbReference>